<evidence type="ECO:0000256" key="1">
    <source>
        <dbReference type="ARBA" id="ARBA00010203"/>
    </source>
</evidence>
<dbReference type="AlphaFoldDB" id="F4LX33"/>
<dbReference type="InterPro" id="IPR017985">
    <property type="entry name" value="MeTrfase_CN4_CS"/>
</dbReference>
<keyword evidence="7" id="KW-0238">DNA-binding</keyword>
<keyword evidence="11" id="KW-1185">Reference proteome</keyword>
<evidence type="ECO:0000256" key="8">
    <source>
        <dbReference type="ARBA" id="ARBA00049120"/>
    </source>
</evidence>
<dbReference type="HOGENOM" id="CLU_027633_2_0_9"/>
<dbReference type="EC" id="2.1.1.113" evidence="2"/>
<feature type="domain" description="DNA methylase N-4/N-6" evidence="9">
    <location>
        <begin position="36"/>
        <end position="117"/>
    </location>
</feature>
<dbReference type="EMBL" id="HF563609">
    <property type="protein sequence ID" value="CDI40508.1"/>
    <property type="molecule type" value="Genomic_DNA"/>
</dbReference>
<organism evidence="10 11">
    <name type="scientific">Tepidanaerobacter acetatoxydans (strain DSM 21804 / JCM 16047 / Re1)</name>
    <dbReference type="NCBI Taxonomy" id="1209989"/>
    <lineage>
        <taxon>Bacteria</taxon>
        <taxon>Bacillati</taxon>
        <taxon>Bacillota</taxon>
        <taxon>Clostridia</taxon>
        <taxon>Thermosediminibacterales</taxon>
        <taxon>Tepidanaerobacteraceae</taxon>
        <taxon>Tepidanaerobacter</taxon>
    </lineage>
</organism>
<dbReference type="KEGG" id="tae:TepiRe1_0900"/>
<dbReference type="eggNOG" id="COG0863">
    <property type="taxonomic scope" value="Bacteria"/>
</dbReference>
<evidence type="ECO:0000256" key="6">
    <source>
        <dbReference type="ARBA" id="ARBA00022747"/>
    </source>
</evidence>
<keyword evidence="4" id="KW-0808">Transferase</keyword>
<evidence type="ECO:0000256" key="3">
    <source>
        <dbReference type="ARBA" id="ARBA00022603"/>
    </source>
</evidence>
<gene>
    <name evidence="10" type="ordered locus">TEPIRE1_0900</name>
</gene>
<accession>F4LX33</accession>
<comment type="catalytic activity">
    <reaction evidence="8">
        <text>a 2'-deoxycytidine in DNA + S-adenosyl-L-methionine = an N(4)-methyl-2'-deoxycytidine in DNA + S-adenosyl-L-homocysteine + H(+)</text>
        <dbReference type="Rhea" id="RHEA:16857"/>
        <dbReference type="Rhea" id="RHEA-COMP:11369"/>
        <dbReference type="Rhea" id="RHEA-COMP:13674"/>
        <dbReference type="ChEBI" id="CHEBI:15378"/>
        <dbReference type="ChEBI" id="CHEBI:57856"/>
        <dbReference type="ChEBI" id="CHEBI:59789"/>
        <dbReference type="ChEBI" id="CHEBI:85452"/>
        <dbReference type="ChEBI" id="CHEBI:137933"/>
        <dbReference type="EC" id="2.1.1.113"/>
    </reaction>
</comment>
<dbReference type="RefSeq" id="WP_013777934.1">
    <property type="nucleotide sequence ID" value="NC_015519.1"/>
</dbReference>
<comment type="similarity">
    <text evidence="1">Belongs to the N(4)/N(6)-methyltransferase family. N(4) subfamily.</text>
</comment>
<dbReference type="GO" id="GO:0032259">
    <property type="term" value="P:methylation"/>
    <property type="evidence" value="ECO:0007669"/>
    <property type="project" value="UniProtKB-KW"/>
</dbReference>
<evidence type="ECO:0000256" key="2">
    <source>
        <dbReference type="ARBA" id="ARBA00012185"/>
    </source>
</evidence>
<name>F4LX33_TEPAE</name>
<keyword evidence="3 10" id="KW-0489">Methyltransferase</keyword>
<keyword evidence="6" id="KW-0680">Restriction system</keyword>
<dbReference type="GO" id="GO:0015667">
    <property type="term" value="F:site-specific DNA-methyltransferase (cytosine-N4-specific) activity"/>
    <property type="evidence" value="ECO:0007669"/>
    <property type="project" value="UniProtKB-EC"/>
</dbReference>
<dbReference type="GO" id="GO:0009307">
    <property type="term" value="P:DNA restriction-modification system"/>
    <property type="evidence" value="ECO:0007669"/>
    <property type="project" value="UniProtKB-KW"/>
</dbReference>
<proteinExistence type="inferred from homology"/>
<dbReference type="InterPro" id="IPR002941">
    <property type="entry name" value="DNA_methylase_N4/N6"/>
</dbReference>
<protein>
    <recommendedName>
        <fullName evidence="2">site-specific DNA-methyltransferase (cytosine-N(4)-specific)</fullName>
        <ecNumber evidence="2">2.1.1.113</ecNumber>
    </recommendedName>
</protein>
<dbReference type="Proteomes" id="UP000010802">
    <property type="component" value="Chromosome"/>
</dbReference>
<dbReference type="KEGG" id="tep:TepRe1_0830"/>
<evidence type="ECO:0000256" key="5">
    <source>
        <dbReference type="ARBA" id="ARBA00022691"/>
    </source>
</evidence>
<evidence type="ECO:0000259" key="9">
    <source>
        <dbReference type="Pfam" id="PF01555"/>
    </source>
</evidence>
<dbReference type="SUPFAM" id="SSF53335">
    <property type="entry name" value="S-adenosyl-L-methionine-dependent methyltransferases"/>
    <property type="match status" value="3"/>
</dbReference>
<evidence type="ECO:0000256" key="7">
    <source>
        <dbReference type="ARBA" id="ARBA00023125"/>
    </source>
</evidence>
<dbReference type="OrthoDB" id="9773571at2"/>
<evidence type="ECO:0000313" key="11">
    <source>
        <dbReference type="Proteomes" id="UP000010802"/>
    </source>
</evidence>
<dbReference type="REBASE" id="35714">
    <property type="entry name" value="M.TspRe1ORF830P"/>
</dbReference>
<dbReference type="REBASE" id="72710">
    <property type="entry name" value="M.TacRe1ORF900P"/>
</dbReference>
<dbReference type="Gene3D" id="3.40.50.150">
    <property type="entry name" value="Vaccinia Virus protein VP39"/>
    <property type="match status" value="2"/>
</dbReference>
<dbReference type="GO" id="GO:0003677">
    <property type="term" value="F:DNA binding"/>
    <property type="evidence" value="ECO:0007669"/>
    <property type="project" value="UniProtKB-KW"/>
</dbReference>
<evidence type="ECO:0000313" key="10">
    <source>
        <dbReference type="EMBL" id="CDI40508.1"/>
    </source>
</evidence>
<evidence type="ECO:0000256" key="4">
    <source>
        <dbReference type="ARBA" id="ARBA00022679"/>
    </source>
</evidence>
<dbReference type="InterPro" id="IPR029063">
    <property type="entry name" value="SAM-dependent_MTases_sf"/>
</dbReference>
<sequence>MSLNSRDVIRYIEKFTFKDQNISLFDDDSSTKVEYVEINKMKIPRFINEFWTSRQRQASPLHEVSYRACFKPQLPRFFINLLTEEKDTVYDPFSGRGTTVIEAGILGRNIISNDINPLSRILTMPRFFVPDIDAVIERLAEIPYDKSARADIDLSMFYHIDTETEIVSLKNYLKQRSFEGKEDSLDSWIRMVATNRLTGHSPGFFSVYTLPPNQAVTPDRQLIINAKRNQKPEYRNTKKLIIKKSKSLIKNLEKAEIKNLHNAGKAGLFLTKDARNTSEIPDESVSLTVTSPPFLDVVQYDKDNWLRCWFNDIDAEEIANNITMSRTIEEWSSVMLDVFKELYRITKKGGWVAFEVGEVKGGKIKLDEYVVPLGINAGFSCAGILVNRQEFTKTSNIWGVKNNKSGTNTNRIVLFTKDF</sequence>
<dbReference type="Pfam" id="PF01555">
    <property type="entry name" value="N6_N4_Mtase"/>
    <property type="match status" value="1"/>
</dbReference>
<dbReference type="STRING" id="1209989.TepRe1_0830"/>
<reference evidence="11" key="1">
    <citation type="journal article" date="2013" name="Genome Announc.">
        <title>First genome sequence of a syntrophic acetate-oxidizing bacterium, Tepidanaerobacter acetatoxydans strain Re1.</title>
        <authorList>
            <person name="Manzoor S."/>
            <person name="Bongcam-Rudloff E."/>
            <person name="Schnurer A."/>
            <person name="Muller B."/>
        </authorList>
    </citation>
    <scope>NUCLEOTIDE SEQUENCE [LARGE SCALE GENOMIC DNA]</scope>
    <source>
        <strain evidence="11">Re1</strain>
    </source>
</reference>
<dbReference type="GO" id="GO:0008170">
    <property type="term" value="F:N-methyltransferase activity"/>
    <property type="evidence" value="ECO:0007669"/>
    <property type="project" value="InterPro"/>
</dbReference>
<dbReference type="PROSITE" id="PS00093">
    <property type="entry name" value="N4_MTASE"/>
    <property type="match status" value="1"/>
</dbReference>
<keyword evidence="5" id="KW-0949">S-adenosyl-L-methionine</keyword>